<keyword evidence="3" id="KW-0732">Signal</keyword>
<keyword evidence="2" id="KW-0472">Membrane</keyword>
<dbReference type="AlphaFoldDB" id="A0A1E7FWA3"/>
<dbReference type="Proteomes" id="UP000095751">
    <property type="component" value="Unassembled WGS sequence"/>
</dbReference>
<evidence type="ECO:0000256" key="1">
    <source>
        <dbReference type="SAM" id="MobiDB-lite"/>
    </source>
</evidence>
<keyword evidence="6" id="KW-1185">Reference proteome</keyword>
<gene>
    <name evidence="5" type="ORF">FRACYDRAFT_259073</name>
</gene>
<dbReference type="InParanoid" id="A0A1E7FWA3"/>
<feature type="region of interest" description="Disordered" evidence="1">
    <location>
        <begin position="130"/>
        <end position="159"/>
    </location>
</feature>
<accession>A0A1E7FWA3</accession>
<keyword evidence="2" id="KW-1133">Transmembrane helix</keyword>
<dbReference type="PANTHER" id="PTHR38909:SF1">
    <property type="entry name" value="G PROTEIN GAMMA DOMAIN-CONTAINING PROTEIN"/>
    <property type="match status" value="1"/>
</dbReference>
<keyword evidence="2" id="KW-0812">Transmembrane</keyword>
<name>A0A1E7FWA3_9STRA</name>
<dbReference type="Gene3D" id="2.60.40.420">
    <property type="entry name" value="Cupredoxins - blue copper proteins"/>
    <property type="match status" value="1"/>
</dbReference>
<feature type="chain" id="PRO_5009193659" description="PDZ domain-containing protein" evidence="3">
    <location>
        <begin position="25"/>
        <end position="754"/>
    </location>
</feature>
<dbReference type="PANTHER" id="PTHR38909">
    <property type="entry name" value="G PROTEIN GAMMA DOMAIN-CONTAINING PROTEIN"/>
    <property type="match status" value="1"/>
</dbReference>
<evidence type="ECO:0000256" key="3">
    <source>
        <dbReference type="SAM" id="SignalP"/>
    </source>
</evidence>
<feature type="signal peptide" evidence="3">
    <location>
        <begin position="1"/>
        <end position="24"/>
    </location>
</feature>
<organism evidence="5 6">
    <name type="scientific">Fragilariopsis cylindrus CCMP1102</name>
    <dbReference type="NCBI Taxonomy" id="635003"/>
    <lineage>
        <taxon>Eukaryota</taxon>
        <taxon>Sar</taxon>
        <taxon>Stramenopiles</taxon>
        <taxon>Ochrophyta</taxon>
        <taxon>Bacillariophyta</taxon>
        <taxon>Bacillariophyceae</taxon>
        <taxon>Bacillariophycidae</taxon>
        <taxon>Bacillariales</taxon>
        <taxon>Bacillariaceae</taxon>
        <taxon>Fragilariopsis</taxon>
    </lineage>
</organism>
<feature type="compositionally biased region" description="Low complexity" evidence="1">
    <location>
        <begin position="144"/>
        <end position="159"/>
    </location>
</feature>
<reference evidence="5 6" key="1">
    <citation type="submission" date="2016-09" db="EMBL/GenBank/DDBJ databases">
        <title>Extensive genetic diversity and differential bi-allelic expression allows diatom success in the polar Southern Ocean.</title>
        <authorList>
            <consortium name="DOE Joint Genome Institute"/>
            <person name="Mock T."/>
            <person name="Otillar R.P."/>
            <person name="Strauss J."/>
            <person name="Dupont C."/>
            <person name="Frickenhaus S."/>
            <person name="Maumus F."/>
            <person name="Mcmullan M."/>
            <person name="Sanges R."/>
            <person name="Schmutz J."/>
            <person name="Toseland A."/>
            <person name="Valas R."/>
            <person name="Veluchamy A."/>
            <person name="Ward B.J."/>
            <person name="Allen A."/>
            <person name="Barry K."/>
            <person name="Falciatore A."/>
            <person name="Ferrante M."/>
            <person name="Fortunato A.E."/>
            <person name="Gloeckner G."/>
            <person name="Gruber A."/>
            <person name="Hipkin R."/>
            <person name="Janech M."/>
            <person name="Kroth P."/>
            <person name="Leese F."/>
            <person name="Lindquist E."/>
            <person name="Lyon B.R."/>
            <person name="Martin J."/>
            <person name="Mayer C."/>
            <person name="Parker M."/>
            <person name="Quesneville H."/>
            <person name="Raymond J."/>
            <person name="Uhlig C."/>
            <person name="Valentin K.U."/>
            <person name="Worden A.Z."/>
            <person name="Armbrust E.V."/>
            <person name="Bowler C."/>
            <person name="Green B."/>
            <person name="Moulton V."/>
            <person name="Van Oosterhout C."/>
            <person name="Grigoriev I."/>
        </authorList>
    </citation>
    <scope>NUCLEOTIDE SEQUENCE [LARGE SCALE GENOMIC DNA]</scope>
    <source>
        <strain evidence="5 6">CCMP1102</strain>
    </source>
</reference>
<sequence length="754" mass="79069">MNSLPIGIGMILLMSTTLFSTVTGNDIFINPWQLKAPNQPYDDYNATVGDTITFFWATNENQTVYINPTGNCNDTGSILVGSNSPASYTFLESDAKNYIDGKPVFFADNIAQLCEWGMRFVVNVIEQSDSGNTTNTLMAPTPSPTNDSTTTATPSSAPTISLTLTPSSAPTISLTLTPSQGPTDRTTTTMPSFTPSYSSTGSPSDVTIVITGVPSSKPSFTPSSSPTVEITVAPTNAPTNFPTSPPVPIPTAPPTSVPTPIPTGAPTPTAAPVVLGTPPPTTNPTEAPVLSTLVPTANPTIAPTTTPTAPPTDAAAVVTNTPTRAPIEQKTISPTYELTTQEPTEAPNESTQKISETLKGLQMGMAGITELPTAARVSWEELTESFTTSYVFNDMKGSVSNFVTTYEVTDISPPIDLRRLQRKMRGNQRGLQTQGIIVKYTQTVEYDTIDPNKFTPNLIVTSPFKTDDERTAYVTLLGTSPNDLLSQVSGVSEIRIQDVAPTSPPESVSTDAPTTAPGIVLTKPAIIGIACGGAAILILCLIFCVYCCRSGGDSKGGGDARSSGEPPLHVSVRDDEVSTLAGGPQTGTPMYGDQSVATMDYDYSKAYGGAGDTSVSSAGGTFGSNTQNISLPANAAATGAALGAMDMDDDDNASYDAQYNQPRANTKDEIIHIFAPPGKLGVVIDTPDDGAPVVHAVKDTSVIADRIIVGDKLVAVDDEDVRSMTAIKVSKMISRKGANPSRKLTIIRTAPIEE</sequence>
<dbReference type="EMBL" id="KV784353">
    <property type="protein sequence ID" value="OEU22439.1"/>
    <property type="molecule type" value="Genomic_DNA"/>
</dbReference>
<dbReference type="KEGG" id="fcy:FRACYDRAFT_259073"/>
<proteinExistence type="predicted"/>
<dbReference type="SUPFAM" id="SSF50156">
    <property type="entry name" value="PDZ domain-like"/>
    <property type="match status" value="1"/>
</dbReference>
<evidence type="ECO:0000313" key="6">
    <source>
        <dbReference type="Proteomes" id="UP000095751"/>
    </source>
</evidence>
<feature type="transmembrane region" description="Helical" evidence="2">
    <location>
        <begin position="525"/>
        <end position="548"/>
    </location>
</feature>
<dbReference type="Gene3D" id="2.30.42.10">
    <property type="match status" value="1"/>
</dbReference>
<feature type="domain" description="PDZ" evidence="4">
    <location>
        <begin position="678"/>
        <end position="750"/>
    </location>
</feature>
<protein>
    <recommendedName>
        <fullName evidence="4">PDZ domain-containing protein</fullName>
    </recommendedName>
</protein>
<evidence type="ECO:0000259" key="4">
    <source>
        <dbReference type="SMART" id="SM00228"/>
    </source>
</evidence>
<dbReference type="OrthoDB" id="75502at2759"/>
<dbReference type="InterPro" id="IPR001478">
    <property type="entry name" value="PDZ"/>
</dbReference>
<dbReference type="InterPro" id="IPR008972">
    <property type="entry name" value="Cupredoxin"/>
</dbReference>
<dbReference type="SMART" id="SM00228">
    <property type="entry name" value="PDZ"/>
    <property type="match status" value="1"/>
</dbReference>
<dbReference type="SUPFAM" id="SSF49503">
    <property type="entry name" value="Cupredoxins"/>
    <property type="match status" value="1"/>
</dbReference>
<evidence type="ECO:0000256" key="2">
    <source>
        <dbReference type="SAM" id="Phobius"/>
    </source>
</evidence>
<evidence type="ECO:0000313" key="5">
    <source>
        <dbReference type="EMBL" id="OEU22439.1"/>
    </source>
</evidence>
<dbReference type="InterPro" id="IPR036034">
    <property type="entry name" value="PDZ_sf"/>
</dbReference>